<accession>A0A166J056</accession>
<evidence type="ECO:0000313" key="3">
    <source>
        <dbReference type="Proteomes" id="UP000076555"/>
    </source>
</evidence>
<sequence length="211" mass="23459">MSKFFPQHQNIKVSDVDLAAFQCQDIVFQFAYIAPGARFALHQHPESQMGMVISGKLEMNVNGKKEFLQPLQQVYTAGSNVPHGSINYSGESIFCFDVKRLTNLSGQEADFFDLKPDKDEVTNLPIQLAVGSWFKTIILQIPPGEKIPTQQSDSEEIGIILNGQMVINVGGEQQLVKKSEIYYAPVNVTHSGYNSTSEPVTLIKILLPHHP</sequence>
<dbReference type="InterPro" id="IPR013096">
    <property type="entry name" value="Cupin_2"/>
</dbReference>
<proteinExistence type="predicted"/>
<evidence type="ECO:0000313" key="2">
    <source>
        <dbReference type="EMBL" id="KZL49076.1"/>
    </source>
</evidence>
<dbReference type="InterPro" id="IPR052535">
    <property type="entry name" value="Bacilysin_H2HPP_isomerase"/>
</dbReference>
<dbReference type="InterPro" id="IPR011051">
    <property type="entry name" value="RmlC_Cupin_sf"/>
</dbReference>
<dbReference type="PANTHER" id="PTHR40112">
    <property type="entry name" value="H2HPP ISOMERASE"/>
    <property type="match status" value="1"/>
</dbReference>
<evidence type="ECO:0000259" key="1">
    <source>
        <dbReference type="Pfam" id="PF07883"/>
    </source>
</evidence>
<dbReference type="SUPFAM" id="SSF51182">
    <property type="entry name" value="RmlC-like cupins"/>
    <property type="match status" value="1"/>
</dbReference>
<dbReference type="RefSeq" id="WP_063873403.1">
    <property type="nucleotide sequence ID" value="NZ_CAWMRI010000205.1"/>
</dbReference>
<dbReference type="Pfam" id="PF07883">
    <property type="entry name" value="Cupin_2"/>
    <property type="match status" value="2"/>
</dbReference>
<dbReference type="AlphaFoldDB" id="A0A166J056"/>
<dbReference type="Proteomes" id="UP000076555">
    <property type="component" value="Unassembled WGS sequence"/>
</dbReference>
<dbReference type="PANTHER" id="PTHR40112:SF1">
    <property type="entry name" value="H2HPP ISOMERASE"/>
    <property type="match status" value="1"/>
</dbReference>
<feature type="domain" description="Cupin type-2" evidence="1">
    <location>
        <begin position="32"/>
        <end position="95"/>
    </location>
</feature>
<name>A0A166J056_NODSP</name>
<reference evidence="2 3" key="1">
    <citation type="submission" date="2016-04" db="EMBL/GenBank/DDBJ databases">
        <title>Draft Genome Assembly of the Bloom-forming Cyanobacterium Nodularia spumigena Strain CENA596 in Shrimp Production Ponds.</title>
        <authorList>
            <person name="Popin R.V."/>
            <person name="Rigonato J."/>
            <person name="Abreu V.A."/>
            <person name="Andreote A.P."/>
            <person name="Silveira S.B."/>
            <person name="Odebrecht C."/>
            <person name="Fiore M.F."/>
        </authorList>
    </citation>
    <scope>NUCLEOTIDE SEQUENCE [LARGE SCALE GENOMIC DNA]</scope>
    <source>
        <strain evidence="2 3">CENA596</strain>
    </source>
</reference>
<protein>
    <recommendedName>
        <fullName evidence="1">Cupin type-2 domain-containing protein</fullName>
    </recommendedName>
</protein>
<dbReference type="EMBL" id="LWAJ01000205">
    <property type="protein sequence ID" value="KZL49076.1"/>
    <property type="molecule type" value="Genomic_DNA"/>
</dbReference>
<dbReference type="Gene3D" id="2.60.120.10">
    <property type="entry name" value="Jelly Rolls"/>
    <property type="match status" value="2"/>
</dbReference>
<feature type="domain" description="Cupin type-2" evidence="1">
    <location>
        <begin position="139"/>
        <end position="203"/>
    </location>
</feature>
<comment type="caution">
    <text evidence="2">The sequence shown here is derived from an EMBL/GenBank/DDBJ whole genome shotgun (WGS) entry which is preliminary data.</text>
</comment>
<organism evidence="2 3">
    <name type="scientific">Nodularia spumigena CENA596</name>
    <dbReference type="NCBI Taxonomy" id="1819295"/>
    <lineage>
        <taxon>Bacteria</taxon>
        <taxon>Bacillati</taxon>
        <taxon>Cyanobacteriota</taxon>
        <taxon>Cyanophyceae</taxon>
        <taxon>Nostocales</taxon>
        <taxon>Nodulariaceae</taxon>
        <taxon>Nodularia</taxon>
    </lineage>
</organism>
<gene>
    <name evidence="2" type="ORF">A2T98_14670</name>
</gene>
<dbReference type="CDD" id="cd20307">
    <property type="entry name" value="cupin_BacB_N"/>
    <property type="match status" value="1"/>
</dbReference>
<dbReference type="OrthoDB" id="4105826at2"/>
<dbReference type="InterPro" id="IPR014710">
    <property type="entry name" value="RmlC-like_jellyroll"/>
</dbReference>